<evidence type="ECO:0000256" key="1">
    <source>
        <dbReference type="SAM" id="MobiDB-lite"/>
    </source>
</evidence>
<protein>
    <submittedName>
        <fullName evidence="3">Putative secreted peptide</fullName>
    </submittedName>
</protein>
<sequence length="124" mass="14380">MFYFITLCTFVYDLLVGCMKNVNAVPVTLQLDRIQLEGMHAWTFHAYLLPEHKNAFDEKRRHRNMSLKNCKCAKLNLPKKGTPDSEKFSQRRNQSLPKTACYSTGGPTADKLLPSYARKCRKYM</sequence>
<accession>A0A2M3ZN57</accession>
<organism evidence="3">
    <name type="scientific">Anopheles braziliensis</name>
    <dbReference type="NCBI Taxonomy" id="58242"/>
    <lineage>
        <taxon>Eukaryota</taxon>
        <taxon>Metazoa</taxon>
        <taxon>Ecdysozoa</taxon>
        <taxon>Arthropoda</taxon>
        <taxon>Hexapoda</taxon>
        <taxon>Insecta</taxon>
        <taxon>Pterygota</taxon>
        <taxon>Neoptera</taxon>
        <taxon>Endopterygota</taxon>
        <taxon>Diptera</taxon>
        <taxon>Nematocera</taxon>
        <taxon>Culicoidea</taxon>
        <taxon>Culicidae</taxon>
        <taxon>Anophelinae</taxon>
        <taxon>Anopheles</taxon>
    </lineage>
</organism>
<feature type="signal peptide" evidence="2">
    <location>
        <begin position="1"/>
        <end position="24"/>
    </location>
</feature>
<keyword evidence="2" id="KW-0732">Signal</keyword>
<evidence type="ECO:0000256" key="2">
    <source>
        <dbReference type="SAM" id="SignalP"/>
    </source>
</evidence>
<feature type="compositionally biased region" description="Polar residues" evidence="1">
    <location>
        <begin position="91"/>
        <end position="106"/>
    </location>
</feature>
<feature type="region of interest" description="Disordered" evidence="1">
    <location>
        <begin position="81"/>
        <end position="109"/>
    </location>
</feature>
<reference evidence="3" key="1">
    <citation type="submission" date="2018-01" db="EMBL/GenBank/DDBJ databases">
        <title>An insight into the sialome of Amazonian anophelines.</title>
        <authorList>
            <person name="Ribeiro J.M."/>
            <person name="Scarpassa V."/>
            <person name="Calvo E."/>
        </authorList>
    </citation>
    <scope>NUCLEOTIDE SEQUENCE</scope>
    <source>
        <tissue evidence="3">Salivary glands</tissue>
    </source>
</reference>
<dbReference type="EMBL" id="GGFM01009243">
    <property type="protein sequence ID" value="MBW29994.1"/>
    <property type="molecule type" value="Transcribed_RNA"/>
</dbReference>
<dbReference type="AlphaFoldDB" id="A0A2M3ZN57"/>
<feature type="chain" id="PRO_5014954080" evidence="2">
    <location>
        <begin position="25"/>
        <end position="124"/>
    </location>
</feature>
<proteinExistence type="predicted"/>
<evidence type="ECO:0000313" key="3">
    <source>
        <dbReference type="EMBL" id="MBW29994.1"/>
    </source>
</evidence>
<name>A0A2M3ZN57_9DIPT</name>